<organism evidence="1 2">
    <name type="scientific">Catenuloplanes nepalensis</name>
    <dbReference type="NCBI Taxonomy" id="587533"/>
    <lineage>
        <taxon>Bacteria</taxon>
        <taxon>Bacillati</taxon>
        <taxon>Actinomycetota</taxon>
        <taxon>Actinomycetes</taxon>
        <taxon>Micromonosporales</taxon>
        <taxon>Micromonosporaceae</taxon>
        <taxon>Catenuloplanes</taxon>
    </lineage>
</organism>
<dbReference type="Proteomes" id="UP001240984">
    <property type="component" value="Unassembled WGS sequence"/>
</dbReference>
<evidence type="ECO:0000313" key="1">
    <source>
        <dbReference type="EMBL" id="MDP9797363.1"/>
    </source>
</evidence>
<reference evidence="1 2" key="1">
    <citation type="submission" date="2023-07" db="EMBL/GenBank/DDBJ databases">
        <title>Sequencing the genomes of 1000 actinobacteria strains.</title>
        <authorList>
            <person name="Klenk H.-P."/>
        </authorList>
    </citation>
    <scope>NUCLEOTIDE SEQUENCE [LARGE SCALE GENOMIC DNA]</scope>
    <source>
        <strain evidence="1 2">DSM 44710</strain>
    </source>
</reference>
<accession>A0ABT9N0Y5</accession>
<proteinExistence type="predicted"/>
<gene>
    <name evidence="1" type="ORF">J2S43_005875</name>
</gene>
<keyword evidence="2" id="KW-1185">Reference proteome</keyword>
<protein>
    <submittedName>
        <fullName evidence="1">Uncharacterized protein</fullName>
    </submittedName>
</protein>
<sequence>MYLSRRTIVVAVPLPAGAAAVPGAGRLRGGVDG</sequence>
<comment type="caution">
    <text evidence="1">The sequence shown here is derived from an EMBL/GenBank/DDBJ whole genome shotgun (WGS) entry which is preliminary data.</text>
</comment>
<evidence type="ECO:0000313" key="2">
    <source>
        <dbReference type="Proteomes" id="UP001240984"/>
    </source>
</evidence>
<dbReference type="EMBL" id="JAUSRA010000001">
    <property type="protein sequence ID" value="MDP9797363.1"/>
    <property type="molecule type" value="Genomic_DNA"/>
</dbReference>
<name>A0ABT9N0Y5_9ACTN</name>